<evidence type="ECO:0000313" key="1">
    <source>
        <dbReference type="EMBL" id="AWW29736.1"/>
    </source>
</evidence>
<reference evidence="1 2" key="1">
    <citation type="submission" date="2018-06" db="EMBL/GenBank/DDBJ databases">
        <title>Echinicola strongylocentroti sp. nov., isolated from a sea urchin Strongylocentrotus intermedius.</title>
        <authorList>
            <person name="Bae S.S."/>
        </authorList>
    </citation>
    <scope>NUCLEOTIDE SEQUENCE [LARGE SCALE GENOMIC DNA]</scope>
    <source>
        <strain evidence="1 2">MEBiC08714</strain>
    </source>
</reference>
<dbReference type="AlphaFoldDB" id="A0A2Z4IGM8"/>
<dbReference type="KEGG" id="est:DN752_06155"/>
<evidence type="ECO:0000313" key="2">
    <source>
        <dbReference type="Proteomes" id="UP000248688"/>
    </source>
</evidence>
<dbReference type="OrthoDB" id="833044at2"/>
<dbReference type="RefSeq" id="WP_112783134.1">
    <property type="nucleotide sequence ID" value="NZ_CP030041.1"/>
</dbReference>
<keyword evidence="2" id="KW-1185">Reference proteome</keyword>
<dbReference type="EMBL" id="CP030041">
    <property type="protein sequence ID" value="AWW29736.1"/>
    <property type="molecule type" value="Genomic_DNA"/>
</dbReference>
<name>A0A2Z4IGM8_9BACT</name>
<protein>
    <submittedName>
        <fullName evidence="1">Uncharacterized protein</fullName>
    </submittedName>
</protein>
<organism evidence="1 2">
    <name type="scientific">Echinicola strongylocentroti</name>
    <dbReference type="NCBI Taxonomy" id="1795355"/>
    <lineage>
        <taxon>Bacteria</taxon>
        <taxon>Pseudomonadati</taxon>
        <taxon>Bacteroidota</taxon>
        <taxon>Cytophagia</taxon>
        <taxon>Cytophagales</taxon>
        <taxon>Cyclobacteriaceae</taxon>
        <taxon>Echinicola</taxon>
    </lineage>
</organism>
<sequence length="389" mass="44337">MKKFTIIFLLGLVCTYQFAVGQIKSVHYDVVRNQINEGNPLPSEEIFYIKGIIPDGISYIEGKVYPSSKNLDKAETYTWKQPFSFEVNQYEILVSDPLRSSDKYTIELYYYQKADEKQMEALKSSINHNIEAYLKANMEISKGKIHSYNSDKVIMAQLNKIVEDGIQNYSHFIHQDFSGFSDIIKQKLEQRDEIKLKKARFNILGRKKENVDNERAVYAFQYIDELISTVQNEADQYLADNMFALVDIRKLQSYPTIKKPSSIPLNFGYGGFAMKRSFASTEYFNGMYAGISVPLGNKAFTKFLGNASFSAGVFLENFESKNGTKLSGPLVNLPIYAGLGYKIFRVFRFNAGLVAISTENAGETIDKFNLQPYAGFSLEFNIWLGLNNK</sequence>
<dbReference type="Proteomes" id="UP000248688">
    <property type="component" value="Chromosome"/>
</dbReference>
<accession>A0A2Z4IGM8</accession>
<proteinExistence type="predicted"/>
<gene>
    <name evidence="1" type="ORF">DN752_06155</name>
</gene>